<protein>
    <submittedName>
        <fullName evidence="1">Uncharacterized protein</fullName>
    </submittedName>
</protein>
<organism evidence="1 2">
    <name type="scientific">Caerostris darwini</name>
    <dbReference type="NCBI Taxonomy" id="1538125"/>
    <lineage>
        <taxon>Eukaryota</taxon>
        <taxon>Metazoa</taxon>
        <taxon>Ecdysozoa</taxon>
        <taxon>Arthropoda</taxon>
        <taxon>Chelicerata</taxon>
        <taxon>Arachnida</taxon>
        <taxon>Araneae</taxon>
        <taxon>Araneomorphae</taxon>
        <taxon>Entelegynae</taxon>
        <taxon>Araneoidea</taxon>
        <taxon>Araneidae</taxon>
        <taxon>Caerostris</taxon>
    </lineage>
</organism>
<comment type="caution">
    <text evidence="1">The sequence shown here is derived from an EMBL/GenBank/DDBJ whole genome shotgun (WGS) entry which is preliminary data.</text>
</comment>
<evidence type="ECO:0000313" key="1">
    <source>
        <dbReference type="EMBL" id="GIY59946.1"/>
    </source>
</evidence>
<reference evidence="1 2" key="1">
    <citation type="submission" date="2021-06" db="EMBL/GenBank/DDBJ databases">
        <title>Caerostris darwini draft genome.</title>
        <authorList>
            <person name="Kono N."/>
            <person name="Arakawa K."/>
        </authorList>
    </citation>
    <scope>NUCLEOTIDE SEQUENCE [LARGE SCALE GENOMIC DNA]</scope>
</reference>
<sequence>MVAGPKYSADCKLENVNGEITDEEERGRLLNKRYEIRATRLQGHFIVCSEQPWEDYSRTRLSTCNESLNHRLVILLFKTNHPMELNHLS</sequence>
<dbReference type="Proteomes" id="UP001054837">
    <property type="component" value="Unassembled WGS sequence"/>
</dbReference>
<gene>
    <name evidence="1" type="ORF">CDAR_96041</name>
</gene>
<proteinExistence type="predicted"/>
<evidence type="ECO:0000313" key="2">
    <source>
        <dbReference type="Proteomes" id="UP001054837"/>
    </source>
</evidence>
<keyword evidence="2" id="KW-1185">Reference proteome</keyword>
<dbReference type="EMBL" id="BPLQ01011730">
    <property type="protein sequence ID" value="GIY59946.1"/>
    <property type="molecule type" value="Genomic_DNA"/>
</dbReference>
<dbReference type="AlphaFoldDB" id="A0AAV4UQ08"/>
<name>A0AAV4UQ08_9ARAC</name>
<accession>A0AAV4UQ08</accession>